<evidence type="ECO:0008006" key="4">
    <source>
        <dbReference type="Google" id="ProtNLM"/>
    </source>
</evidence>
<protein>
    <recommendedName>
        <fullName evidence="4">Lipoprotein</fullName>
    </recommendedName>
</protein>
<gene>
    <name evidence="2" type="ORF">LGH74_15405</name>
</gene>
<dbReference type="RefSeq" id="WP_226177009.1">
    <property type="nucleotide sequence ID" value="NZ_JAJADR010000004.1"/>
</dbReference>
<proteinExistence type="predicted"/>
<dbReference type="EMBL" id="JAJADR010000004">
    <property type="protein sequence ID" value="MCB2409379.1"/>
    <property type="molecule type" value="Genomic_DNA"/>
</dbReference>
<keyword evidence="3" id="KW-1185">Reference proteome</keyword>
<organism evidence="2 3">
    <name type="scientific">Hymenobacter lucidus</name>
    <dbReference type="NCBI Taxonomy" id="2880930"/>
    <lineage>
        <taxon>Bacteria</taxon>
        <taxon>Pseudomonadati</taxon>
        <taxon>Bacteroidota</taxon>
        <taxon>Cytophagia</taxon>
        <taxon>Cytophagales</taxon>
        <taxon>Hymenobacteraceae</taxon>
        <taxon>Hymenobacter</taxon>
    </lineage>
</organism>
<feature type="region of interest" description="Disordered" evidence="1">
    <location>
        <begin position="80"/>
        <end position="100"/>
    </location>
</feature>
<dbReference type="Proteomes" id="UP001165296">
    <property type="component" value="Unassembled WGS sequence"/>
</dbReference>
<evidence type="ECO:0000313" key="2">
    <source>
        <dbReference type="EMBL" id="MCB2409379.1"/>
    </source>
</evidence>
<name>A0ABS8ATI8_9BACT</name>
<evidence type="ECO:0000256" key="1">
    <source>
        <dbReference type="SAM" id="MobiDB-lite"/>
    </source>
</evidence>
<evidence type="ECO:0000313" key="3">
    <source>
        <dbReference type="Proteomes" id="UP001165296"/>
    </source>
</evidence>
<reference evidence="2" key="1">
    <citation type="submission" date="2021-10" db="EMBL/GenBank/DDBJ databases">
        <authorList>
            <person name="Dean J.D."/>
            <person name="Kim M.K."/>
            <person name="Newey C.N."/>
            <person name="Stoker T.S."/>
            <person name="Thompson D.W."/>
            <person name="Grose J.H."/>
        </authorList>
    </citation>
    <scope>NUCLEOTIDE SEQUENCE</scope>
    <source>
        <strain evidence="2">BT178</strain>
    </source>
</reference>
<dbReference type="PROSITE" id="PS51257">
    <property type="entry name" value="PROKAR_LIPOPROTEIN"/>
    <property type="match status" value="1"/>
</dbReference>
<accession>A0ABS8ATI8</accession>
<dbReference type="InterPro" id="IPR058148">
    <property type="entry name" value="M949_RS01915-like_dom"/>
</dbReference>
<sequence>MRQLSWLAGLLALAACSESQHKPTETAIAPAQKPPTAGFETSQVRALTVAQLPKGVVLPKGKFVEAKEWPDANGTNLLVITRTDEQDDPPTPDQTEGSSHRELYARQYVRRNGKYELLWKLQDNVTDCPFDLSLGILPGSTAITDLDGDQHTETMLIYALGCRGDVSPLELKLILHEDAAKYALRGNNVVQYDSVPVSQRMPTDICCLDTVDEKRVEATGNFTAYDGRYQNEKDFRGAPPAFLRFARQEWRRWAVQPGPE</sequence>
<dbReference type="NCBIfam" id="NF046077">
    <property type="entry name" value="LPS_M949_RS01915"/>
    <property type="match status" value="1"/>
</dbReference>
<comment type="caution">
    <text evidence="2">The sequence shown here is derived from an EMBL/GenBank/DDBJ whole genome shotgun (WGS) entry which is preliminary data.</text>
</comment>